<proteinExistence type="predicted"/>
<accession>A0A8X8DDH5</accession>
<evidence type="ECO:0000313" key="2">
    <source>
        <dbReference type="Proteomes" id="UP000886885"/>
    </source>
</evidence>
<dbReference type="Proteomes" id="UP000886885">
    <property type="component" value="Chromosome 1D"/>
</dbReference>
<sequence>MVYSYRIIVTGFAAKLTAEEAKLWKIRMDFCQQWNCVTTKSLVQEIPFHQKRHHHLMMKAMGLTRPAQQLEIFVILTAMDAAVEDGMGVLSLSLGGGSAPIFEDSMAVGALEILIEEFS</sequence>
<evidence type="ECO:0000313" key="1">
    <source>
        <dbReference type="EMBL" id="KAG6788405.1"/>
    </source>
</evidence>
<dbReference type="OrthoDB" id="206201at2759"/>
<protein>
    <submittedName>
        <fullName evidence="1">Uncharacterized protein</fullName>
    </submittedName>
</protein>
<gene>
    <name evidence="1" type="ORF">POTOM_004471</name>
</gene>
<comment type="caution">
    <text evidence="1">The sequence shown here is derived from an EMBL/GenBank/DDBJ whole genome shotgun (WGS) entry which is preliminary data.</text>
</comment>
<name>A0A8X8DDH5_POPTO</name>
<reference evidence="1" key="1">
    <citation type="journal article" date="2020" name="bioRxiv">
        <title>Hybrid origin of Populus tomentosa Carr. identified through genome sequencing and phylogenomic analysis.</title>
        <authorList>
            <person name="An X."/>
            <person name="Gao K."/>
            <person name="Chen Z."/>
            <person name="Li J."/>
            <person name="Yang X."/>
            <person name="Yang X."/>
            <person name="Zhou J."/>
            <person name="Guo T."/>
            <person name="Zhao T."/>
            <person name="Huang S."/>
            <person name="Miao D."/>
            <person name="Khan W.U."/>
            <person name="Rao P."/>
            <person name="Ye M."/>
            <person name="Lei B."/>
            <person name="Liao W."/>
            <person name="Wang J."/>
            <person name="Ji L."/>
            <person name="Li Y."/>
            <person name="Guo B."/>
            <person name="Mustafa N.S."/>
            <person name="Li S."/>
            <person name="Yun Q."/>
            <person name="Keller S.R."/>
            <person name="Mao J."/>
            <person name="Zhang R."/>
            <person name="Strauss S.H."/>
        </authorList>
    </citation>
    <scope>NUCLEOTIDE SEQUENCE</scope>
    <source>
        <strain evidence="1">GM15</strain>
        <tissue evidence="1">Leaf</tissue>
    </source>
</reference>
<keyword evidence="2" id="KW-1185">Reference proteome</keyword>
<dbReference type="AlphaFoldDB" id="A0A8X8DDH5"/>
<organism evidence="1 2">
    <name type="scientific">Populus tomentosa</name>
    <name type="common">Chinese white poplar</name>
    <dbReference type="NCBI Taxonomy" id="118781"/>
    <lineage>
        <taxon>Eukaryota</taxon>
        <taxon>Viridiplantae</taxon>
        <taxon>Streptophyta</taxon>
        <taxon>Embryophyta</taxon>
        <taxon>Tracheophyta</taxon>
        <taxon>Spermatophyta</taxon>
        <taxon>Magnoliopsida</taxon>
        <taxon>eudicotyledons</taxon>
        <taxon>Gunneridae</taxon>
        <taxon>Pentapetalae</taxon>
        <taxon>rosids</taxon>
        <taxon>fabids</taxon>
        <taxon>Malpighiales</taxon>
        <taxon>Salicaceae</taxon>
        <taxon>Saliceae</taxon>
        <taxon>Populus</taxon>
    </lineage>
</organism>
<dbReference type="EMBL" id="JAAWWB010000002">
    <property type="protein sequence ID" value="KAG6788405.1"/>
    <property type="molecule type" value="Genomic_DNA"/>
</dbReference>